<sequence length="207" mass="23170">MPAKRSTAILALPHESFHHLPPPIIASSDSSLSIASSSCPSCLLALHAPFIYAEGWALCRRASDNQSQEENEITKKKKKNLTNKNRDCASFYGPSSSGIPCPLKHKIPHCSRNTLPWTRKKIQPPGTYNTINKQAWFMHQAQSLTRPRICSDWAPARIGDREDERQRNNKQVESCALRKDLAGQRIATNRYEHGKDAAPGPNLHEVI</sequence>
<gene>
    <name evidence="1" type="ORF">BO79DRAFT_66182</name>
</gene>
<evidence type="ECO:0000313" key="1">
    <source>
        <dbReference type="EMBL" id="RAK83767.1"/>
    </source>
</evidence>
<dbReference type="EMBL" id="KZ824584">
    <property type="protein sequence ID" value="RAK83767.1"/>
    <property type="molecule type" value="Genomic_DNA"/>
</dbReference>
<name>A0ACD1I0H8_9EURO</name>
<organism evidence="1 2">
    <name type="scientific">Aspergillus costaricaensis CBS 115574</name>
    <dbReference type="NCBI Taxonomy" id="1448317"/>
    <lineage>
        <taxon>Eukaryota</taxon>
        <taxon>Fungi</taxon>
        <taxon>Dikarya</taxon>
        <taxon>Ascomycota</taxon>
        <taxon>Pezizomycotina</taxon>
        <taxon>Eurotiomycetes</taxon>
        <taxon>Eurotiomycetidae</taxon>
        <taxon>Eurotiales</taxon>
        <taxon>Aspergillaceae</taxon>
        <taxon>Aspergillus</taxon>
        <taxon>Aspergillus subgen. Circumdati</taxon>
    </lineage>
</organism>
<accession>A0ACD1I0H8</accession>
<dbReference type="Proteomes" id="UP000249748">
    <property type="component" value="Unassembled WGS sequence"/>
</dbReference>
<keyword evidence="2" id="KW-1185">Reference proteome</keyword>
<protein>
    <submittedName>
        <fullName evidence="1">Uncharacterized protein</fullName>
    </submittedName>
</protein>
<evidence type="ECO:0000313" key="2">
    <source>
        <dbReference type="Proteomes" id="UP000249748"/>
    </source>
</evidence>
<proteinExistence type="predicted"/>
<reference evidence="1" key="1">
    <citation type="submission" date="2018-02" db="EMBL/GenBank/DDBJ databases">
        <title>The genomes of Aspergillus section Nigri reveals drivers in fungal speciation.</title>
        <authorList>
            <consortium name="DOE Joint Genome Institute"/>
            <person name="Vesth T.C."/>
            <person name="Nybo J."/>
            <person name="Theobald S."/>
            <person name="Brandl J."/>
            <person name="Frisvad J.C."/>
            <person name="Nielsen K.F."/>
            <person name="Lyhne E.K."/>
            <person name="Kogle M.E."/>
            <person name="Kuo A."/>
            <person name="Riley R."/>
            <person name="Clum A."/>
            <person name="Nolan M."/>
            <person name="Lipzen A."/>
            <person name="Salamov A."/>
            <person name="Henrissat B."/>
            <person name="Wiebenga A."/>
            <person name="De vries R.P."/>
            <person name="Grigoriev I.V."/>
            <person name="Mortensen U.H."/>
            <person name="Andersen M.R."/>
            <person name="Baker S.E."/>
        </authorList>
    </citation>
    <scope>NUCLEOTIDE SEQUENCE</scope>
    <source>
        <strain evidence="1">CBS 115574</strain>
    </source>
</reference>